<dbReference type="InterPro" id="IPR002033">
    <property type="entry name" value="TatC"/>
</dbReference>
<dbReference type="PRINTS" id="PR01840">
    <property type="entry name" value="TATCFAMILY"/>
</dbReference>
<keyword evidence="10" id="KW-1185">Reference proteome</keyword>
<feature type="transmembrane region" description="Helical" evidence="7">
    <location>
        <begin position="253"/>
        <end position="271"/>
    </location>
</feature>
<accession>A0ABY7U740</accession>
<feature type="transmembrane region" description="Helical" evidence="7">
    <location>
        <begin position="230"/>
        <end position="247"/>
    </location>
</feature>
<evidence type="ECO:0000256" key="7">
    <source>
        <dbReference type="HAMAP-Rule" id="MF_00902"/>
    </source>
</evidence>
<sequence length="334" mass="36707">MTTHPQAGQKKKRGLKLPARKKKNPTGEMTLVEHLKELRYRLILAVVAVLCGTIVGFIWYQTAPPGIPPLGEMLRGPYCSLPDNLRADFTGDGECRLLATSPFEMLLLRLKIAGLAGLVLSSPFWLYQVWAFITPGLLRKERKFTFSFVSVAVLLFVLGAVLAYAVVSIGLEFLVSVGDQYQAAGLTGKEYFSFLLGFLVIFGVSFEVPLVVVTLNLLGLLRYDAIKDKRRIIIVAITIFAAVATPGQDPFTMIILSLALIILVELSFQFCRIHDKRRGRERPEWLGLDDEEASALDTAPGGMDAPQPVTSQPVAKPAPVRHDNAGANPFDDVL</sequence>
<feature type="transmembrane region" description="Helical" evidence="7">
    <location>
        <begin position="191"/>
        <end position="218"/>
    </location>
</feature>
<dbReference type="Pfam" id="PF00902">
    <property type="entry name" value="TatC"/>
    <property type="match status" value="1"/>
</dbReference>
<evidence type="ECO:0000256" key="6">
    <source>
        <dbReference type="ARBA" id="ARBA00023136"/>
    </source>
</evidence>
<feature type="compositionally biased region" description="Basic residues" evidence="8">
    <location>
        <begin position="9"/>
        <end position="22"/>
    </location>
</feature>
<dbReference type="EMBL" id="CP063189">
    <property type="protein sequence ID" value="WCZ32506.1"/>
    <property type="molecule type" value="Genomic_DNA"/>
</dbReference>
<evidence type="ECO:0000256" key="4">
    <source>
        <dbReference type="ARBA" id="ARBA00022989"/>
    </source>
</evidence>
<feature type="region of interest" description="Disordered" evidence="8">
    <location>
        <begin position="1"/>
        <end position="22"/>
    </location>
</feature>
<evidence type="ECO:0000256" key="2">
    <source>
        <dbReference type="ARBA" id="ARBA00022692"/>
    </source>
</evidence>
<keyword evidence="6 7" id="KW-0472">Membrane</keyword>
<evidence type="ECO:0000256" key="1">
    <source>
        <dbReference type="ARBA" id="ARBA00004141"/>
    </source>
</evidence>
<feature type="region of interest" description="Disordered" evidence="8">
    <location>
        <begin position="295"/>
        <end position="334"/>
    </location>
</feature>
<dbReference type="NCBIfam" id="TIGR00945">
    <property type="entry name" value="tatC"/>
    <property type="match status" value="1"/>
</dbReference>
<protein>
    <recommendedName>
        <fullName evidence="7">Sec-independent protein translocase protein TatC</fullName>
    </recommendedName>
</protein>
<evidence type="ECO:0000256" key="5">
    <source>
        <dbReference type="ARBA" id="ARBA00023010"/>
    </source>
</evidence>
<evidence type="ECO:0000256" key="8">
    <source>
        <dbReference type="SAM" id="MobiDB-lite"/>
    </source>
</evidence>
<keyword evidence="2 7" id="KW-0812">Transmembrane</keyword>
<proteinExistence type="inferred from homology"/>
<keyword evidence="3 7" id="KW-0653">Protein transport</keyword>
<dbReference type="PANTHER" id="PTHR30371">
    <property type="entry name" value="SEC-INDEPENDENT PROTEIN TRANSLOCASE PROTEIN TATC"/>
    <property type="match status" value="1"/>
</dbReference>
<organism evidence="9 10">
    <name type="scientific">Corynebacterium massiliense DSM 45435</name>
    <dbReference type="NCBI Taxonomy" id="1121364"/>
    <lineage>
        <taxon>Bacteria</taxon>
        <taxon>Bacillati</taxon>
        <taxon>Actinomycetota</taxon>
        <taxon>Actinomycetes</taxon>
        <taxon>Mycobacteriales</taxon>
        <taxon>Corynebacteriaceae</taxon>
        <taxon>Corynebacterium</taxon>
    </lineage>
</organism>
<feature type="transmembrane region" description="Helical" evidence="7">
    <location>
        <begin position="42"/>
        <end position="60"/>
    </location>
</feature>
<feature type="transmembrane region" description="Helical" evidence="7">
    <location>
        <begin position="145"/>
        <end position="171"/>
    </location>
</feature>
<feature type="transmembrane region" description="Helical" evidence="7">
    <location>
        <begin position="112"/>
        <end position="133"/>
    </location>
</feature>
<comment type="subunit">
    <text evidence="7">The Tat system comprises two distinct complexes: a TatABC complex, containing multiple copies of TatA, TatB and TatC subunits, and a separate TatA complex, containing only TatA subunits. Substrates initially bind to the TatABC complex, which probably triggers association of the separate TatA complex to form the active translocon.</text>
</comment>
<keyword evidence="5 7" id="KW-0811">Translocation</keyword>
<evidence type="ECO:0000313" key="9">
    <source>
        <dbReference type="EMBL" id="WCZ32506.1"/>
    </source>
</evidence>
<dbReference type="RefSeq" id="WP_022861981.1">
    <property type="nucleotide sequence ID" value="NZ_ATVG01000001.1"/>
</dbReference>
<dbReference type="Proteomes" id="UP001220064">
    <property type="component" value="Chromosome"/>
</dbReference>
<gene>
    <name evidence="7 9" type="primary">tatC</name>
    <name evidence="9" type="ORF">CMASS_05320</name>
</gene>
<comment type="function">
    <text evidence="7">Part of the twin-arginine translocation (Tat) system that transports large folded proteins containing a characteristic twin-arginine motif in their signal peptide across membranes. Together with TatB, TatC is part of a receptor directly interacting with Tat signal peptides.</text>
</comment>
<comment type="subcellular location">
    <subcellularLocation>
        <location evidence="7">Cell membrane</location>
        <topology evidence="7">Multi-pass membrane protein</topology>
    </subcellularLocation>
    <subcellularLocation>
        <location evidence="1">Membrane</location>
        <topology evidence="1">Multi-pass membrane protein</topology>
    </subcellularLocation>
</comment>
<evidence type="ECO:0000313" key="10">
    <source>
        <dbReference type="Proteomes" id="UP001220064"/>
    </source>
</evidence>
<name>A0ABY7U740_9CORY</name>
<keyword evidence="7" id="KW-1003">Cell membrane</keyword>
<dbReference type="HAMAP" id="MF_00902">
    <property type="entry name" value="TatC"/>
    <property type="match status" value="1"/>
</dbReference>
<reference evidence="9 10" key="1">
    <citation type="submission" date="2020-10" db="EMBL/GenBank/DDBJ databases">
        <title>Complete genome sequence of Corynebacterium massiliense DSM 45435, type strain of Corynebacterium massiliense.</title>
        <authorList>
            <person name="Busche T."/>
            <person name="Kalinowski J."/>
            <person name="Ruckert C."/>
        </authorList>
    </citation>
    <scope>NUCLEOTIDE SEQUENCE [LARGE SCALE GENOMIC DNA]</scope>
    <source>
        <strain evidence="9 10">DSM 45435</strain>
    </source>
</reference>
<keyword evidence="4 7" id="KW-1133">Transmembrane helix</keyword>
<keyword evidence="7" id="KW-0813">Transport</keyword>
<comment type="similarity">
    <text evidence="7">Belongs to the TatC family.</text>
</comment>
<evidence type="ECO:0000256" key="3">
    <source>
        <dbReference type="ARBA" id="ARBA00022927"/>
    </source>
</evidence>
<dbReference type="PANTHER" id="PTHR30371:SF0">
    <property type="entry name" value="SEC-INDEPENDENT PROTEIN TRANSLOCASE PROTEIN TATC, CHLOROPLASTIC-RELATED"/>
    <property type="match status" value="1"/>
</dbReference>